<organism evidence="1 2">
    <name type="scientific">Streptomyces alboniger</name>
    <dbReference type="NCBI Taxonomy" id="132473"/>
    <lineage>
        <taxon>Bacteria</taxon>
        <taxon>Bacillati</taxon>
        <taxon>Actinomycetota</taxon>
        <taxon>Actinomycetes</taxon>
        <taxon>Kitasatosporales</taxon>
        <taxon>Streptomycetaceae</taxon>
        <taxon>Streptomyces</taxon>
        <taxon>Streptomyces aurantiacus group</taxon>
    </lineage>
</organism>
<dbReference type="RefSeq" id="WP_055528773.1">
    <property type="nucleotide sequence ID" value="NZ_CP023695.1"/>
</dbReference>
<proteinExistence type="predicted"/>
<accession>A0A5J6HE67</accession>
<dbReference type="KEGG" id="salw:CP975_02735"/>
<name>A0A5J6HE67_STRAD</name>
<keyword evidence="2" id="KW-1185">Reference proteome</keyword>
<protein>
    <submittedName>
        <fullName evidence="1">Uncharacterized protein</fullName>
    </submittedName>
</protein>
<dbReference type="AlphaFoldDB" id="A0A5J6HE67"/>
<dbReference type="EMBL" id="CP023695">
    <property type="protein sequence ID" value="QEV16564.1"/>
    <property type="molecule type" value="Genomic_DNA"/>
</dbReference>
<reference evidence="1 2" key="1">
    <citation type="submission" date="2017-09" db="EMBL/GenBank/DDBJ databases">
        <authorList>
            <person name="Lee N."/>
            <person name="Cho B.-K."/>
        </authorList>
    </citation>
    <scope>NUCLEOTIDE SEQUENCE [LARGE SCALE GENOMIC DNA]</scope>
    <source>
        <strain evidence="1 2">ATCC 12461</strain>
    </source>
</reference>
<evidence type="ECO:0000313" key="2">
    <source>
        <dbReference type="Proteomes" id="UP000326553"/>
    </source>
</evidence>
<evidence type="ECO:0000313" key="1">
    <source>
        <dbReference type="EMBL" id="QEV16564.1"/>
    </source>
</evidence>
<dbReference type="Proteomes" id="UP000326553">
    <property type="component" value="Chromosome"/>
</dbReference>
<gene>
    <name evidence="1" type="ORF">CP975_02735</name>
</gene>
<sequence>MTNIDDPDSNTIELAPIRLDGRPVKAPGEDQADLTTVLGKRNRVRLGAPRYSDYVAELLSESSTLPREIEQLVQQGYDLHRVRPSLTLLPDGDCVFVAAELSLELLTTPRADGGNHMTPAIAYEVKPTVVLQEVPYNKTSTKSRELGTDIGKLLAKVTEENVEERNGVTYVQRVTGHGVNYSEVGWRLRATPDHELLGDVLGLETIVRTPTGAQLSGQFRITVDIAVRTGLDKWLTQRFGPRSNAPVLSVAYPLSG</sequence>
<dbReference type="OrthoDB" id="9964448at2"/>